<evidence type="ECO:0000256" key="4">
    <source>
        <dbReference type="ARBA" id="ARBA00022475"/>
    </source>
</evidence>
<protein>
    <recommendedName>
        <fullName evidence="10">Flagellar protein FliL</fullName>
    </recommendedName>
</protein>
<evidence type="ECO:0000256" key="8">
    <source>
        <dbReference type="ARBA" id="ARBA00022989"/>
    </source>
</evidence>
<dbReference type="Proteomes" id="UP000535415">
    <property type="component" value="Unassembled WGS sequence"/>
</dbReference>
<feature type="transmembrane region" description="Helical" evidence="10">
    <location>
        <begin position="20"/>
        <end position="38"/>
    </location>
</feature>
<dbReference type="EMBL" id="JACIJM010000001">
    <property type="protein sequence ID" value="MBB5720427.1"/>
    <property type="molecule type" value="Genomic_DNA"/>
</dbReference>
<reference evidence="11 12" key="1">
    <citation type="submission" date="2020-08" db="EMBL/GenBank/DDBJ databases">
        <title>Genomic Encyclopedia of Type Strains, Phase IV (KMG-IV): sequencing the most valuable type-strain genomes for metagenomic binning, comparative biology and taxonomic classification.</title>
        <authorList>
            <person name="Goeker M."/>
        </authorList>
    </citation>
    <scope>NUCLEOTIDE SEQUENCE [LARGE SCALE GENOMIC DNA]</scope>
    <source>
        <strain evidence="11 12">DSM 101064</strain>
    </source>
</reference>
<evidence type="ECO:0000256" key="10">
    <source>
        <dbReference type="RuleBase" id="RU364125"/>
    </source>
</evidence>
<dbReference type="PANTHER" id="PTHR35091:SF2">
    <property type="entry name" value="FLAGELLAR PROTEIN FLIL"/>
    <property type="match status" value="1"/>
</dbReference>
<dbReference type="GO" id="GO:0005886">
    <property type="term" value="C:plasma membrane"/>
    <property type="evidence" value="ECO:0007669"/>
    <property type="project" value="UniProtKB-SubCell"/>
</dbReference>
<keyword evidence="8 10" id="KW-1133">Transmembrane helix</keyword>
<keyword evidence="11" id="KW-0966">Cell projection</keyword>
<comment type="subcellular location">
    <subcellularLocation>
        <location evidence="10">Cell inner membrane</location>
    </subcellularLocation>
    <subcellularLocation>
        <location evidence="2">Cell membrane</location>
        <topology evidence="2">Single-pass membrane protein</topology>
    </subcellularLocation>
</comment>
<organism evidence="11 12">
    <name type="scientific">Yoonia ponticola</name>
    <dbReference type="NCBI Taxonomy" id="1524255"/>
    <lineage>
        <taxon>Bacteria</taxon>
        <taxon>Pseudomonadati</taxon>
        <taxon>Pseudomonadota</taxon>
        <taxon>Alphaproteobacteria</taxon>
        <taxon>Rhodobacterales</taxon>
        <taxon>Paracoccaceae</taxon>
        <taxon>Yoonia</taxon>
    </lineage>
</organism>
<keyword evidence="5 10" id="KW-0145">Chemotaxis</keyword>
<evidence type="ECO:0000256" key="2">
    <source>
        <dbReference type="ARBA" id="ARBA00004162"/>
    </source>
</evidence>
<dbReference type="GO" id="GO:0006935">
    <property type="term" value="P:chemotaxis"/>
    <property type="evidence" value="ECO:0007669"/>
    <property type="project" value="UniProtKB-KW"/>
</dbReference>
<keyword evidence="7 10" id="KW-0283">Flagellar rotation</keyword>
<dbReference type="GO" id="GO:0071978">
    <property type="term" value="P:bacterial-type flagellum-dependent swarming motility"/>
    <property type="evidence" value="ECO:0007669"/>
    <property type="project" value="TreeGrafter"/>
</dbReference>
<keyword evidence="6 10" id="KW-0812">Transmembrane</keyword>
<dbReference type="RefSeq" id="WP_183523748.1">
    <property type="nucleotide sequence ID" value="NZ_JACIJM010000001.1"/>
</dbReference>
<keyword evidence="10" id="KW-0997">Cell inner membrane</keyword>
<comment type="function">
    <text evidence="1 10">Controls the rotational direction of flagella during chemotaxis.</text>
</comment>
<keyword evidence="9 10" id="KW-0472">Membrane</keyword>
<evidence type="ECO:0000256" key="6">
    <source>
        <dbReference type="ARBA" id="ARBA00022692"/>
    </source>
</evidence>
<comment type="similarity">
    <text evidence="3 10">Belongs to the FliL family.</text>
</comment>
<comment type="caution">
    <text evidence="11">The sequence shown here is derived from an EMBL/GenBank/DDBJ whole genome shotgun (WGS) entry which is preliminary data.</text>
</comment>
<evidence type="ECO:0000256" key="5">
    <source>
        <dbReference type="ARBA" id="ARBA00022500"/>
    </source>
</evidence>
<dbReference type="AlphaFoldDB" id="A0A7W9EW82"/>
<keyword evidence="11" id="KW-0969">Cilium</keyword>
<evidence type="ECO:0000313" key="11">
    <source>
        <dbReference type="EMBL" id="MBB5720427.1"/>
    </source>
</evidence>
<gene>
    <name evidence="11" type="ORF">FHS72_000031</name>
</gene>
<evidence type="ECO:0000313" key="12">
    <source>
        <dbReference type="Proteomes" id="UP000535415"/>
    </source>
</evidence>
<evidence type="ECO:0000256" key="1">
    <source>
        <dbReference type="ARBA" id="ARBA00002254"/>
    </source>
</evidence>
<dbReference type="InterPro" id="IPR005503">
    <property type="entry name" value="FliL"/>
</dbReference>
<sequence>MADIIETDGPPIRKKSKLPLILGIVLLVAGAAGGFLAANSGMIGGTATPTSSASTPDHTANRETEELAFVALDPIIVSFSSGSSRQLLRFTAQLEVKPSAVAEVEKIKPRIVDVLNGYLRALEIDDLEAPAALIKLRSQMLHRVKIVAGDDLINDLLVMEFVLN</sequence>
<evidence type="ECO:0000256" key="9">
    <source>
        <dbReference type="ARBA" id="ARBA00023136"/>
    </source>
</evidence>
<dbReference type="Pfam" id="PF03748">
    <property type="entry name" value="FliL"/>
    <property type="match status" value="1"/>
</dbReference>
<evidence type="ECO:0000256" key="3">
    <source>
        <dbReference type="ARBA" id="ARBA00008281"/>
    </source>
</evidence>
<proteinExistence type="inferred from homology"/>
<accession>A0A7W9EW82</accession>
<dbReference type="PANTHER" id="PTHR35091">
    <property type="entry name" value="FLAGELLAR PROTEIN FLIL"/>
    <property type="match status" value="1"/>
</dbReference>
<keyword evidence="11" id="KW-0282">Flagellum</keyword>
<name>A0A7W9EW82_9RHOB</name>
<keyword evidence="12" id="KW-1185">Reference proteome</keyword>
<evidence type="ECO:0000256" key="7">
    <source>
        <dbReference type="ARBA" id="ARBA00022779"/>
    </source>
</evidence>
<dbReference type="GO" id="GO:0009425">
    <property type="term" value="C:bacterial-type flagellum basal body"/>
    <property type="evidence" value="ECO:0007669"/>
    <property type="project" value="InterPro"/>
</dbReference>
<keyword evidence="4" id="KW-1003">Cell membrane</keyword>